<dbReference type="InterPro" id="IPR014729">
    <property type="entry name" value="Rossmann-like_a/b/a_fold"/>
</dbReference>
<dbReference type="CDD" id="cd01994">
    <property type="entry name" value="AANH_PF0828-like"/>
    <property type="match status" value="1"/>
</dbReference>
<dbReference type="STRING" id="990371.SAMN05421813_11628"/>
<feature type="domain" description="Diphthamide synthase" evidence="1">
    <location>
        <begin position="3"/>
        <end position="199"/>
    </location>
</feature>
<dbReference type="AlphaFoldDB" id="A0A1G9UD62"/>
<name>A0A1G9UD62_9SPHI</name>
<dbReference type="EMBL" id="FNHH01000016">
    <property type="protein sequence ID" value="SDM57891.1"/>
    <property type="molecule type" value="Genomic_DNA"/>
</dbReference>
<sequence length="230" mass="25960">MKKVVLFWSAGKDSAMALHKIQNDENFELLALVTTLNEEYKRVSMHGIPEVILDRQCEALGIPLIKMWVPNQAANDSYEHAFLELCGDLKKKGVEVLAFGDIHLEDLRKYREELVNRGGLKASFPLWEIPTVELMNNFIANGFKAITCCINTGVLSEDWIGRQLDRKFLEDLPEGVDPCGENGEYHTFCFAGPVFKDSIPYQTGELVFKPLKIETAKGESESGFLFLDII</sequence>
<evidence type="ECO:0000259" key="1">
    <source>
        <dbReference type="Pfam" id="PF01902"/>
    </source>
</evidence>
<dbReference type="RefSeq" id="WP_090705082.1">
    <property type="nucleotide sequence ID" value="NZ_FNHH01000016.1"/>
</dbReference>
<protein>
    <submittedName>
        <fullName evidence="2">MJ0570-related uncharacterized domain-containing protein</fullName>
    </submittedName>
</protein>
<dbReference type="Gene3D" id="3.90.1490.10">
    <property type="entry name" value="putative n-type atp pyrophosphatase, domain 2"/>
    <property type="match status" value="1"/>
</dbReference>
<evidence type="ECO:0000313" key="2">
    <source>
        <dbReference type="EMBL" id="SDM57891.1"/>
    </source>
</evidence>
<evidence type="ECO:0000313" key="3">
    <source>
        <dbReference type="Proteomes" id="UP000199226"/>
    </source>
</evidence>
<dbReference type="Proteomes" id="UP000199226">
    <property type="component" value="Unassembled WGS sequence"/>
</dbReference>
<dbReference type="Pfam" id="PF01902">
    <property type="entry name" value="Diphthami_syn_2"/>
    <property type="match status" value="1"/>
</dbReference>
<dbReference type="Gene3D" id="3.40.50.620">
    <property type="entry name" value="HUPs"/>
    <property type="match status" value="1"/>
</dbReference>
<keyword evidence="3" id="KW-1185">Reference proteome</keyword>
<reference evidence="3" key="1">
    <citation type="submission" date="2016-10" db="EMBL/GenBank/DDBJ databases">
        <authorList>
            <person name="Varghese N."/>
            <person name="Submissions S."/>
        </authorList>
    </citation>
    <scope>NUCLEOTIDE SEQUENCE [LARGE SCALE GENOMIC DNA]</scope>
    <source>
        <strain evidence="3">DSM 24536</strain>
    </source>
</reference>
<gene>
    <name evidence="2" type="ORF">SAMN05421813_11628</name>
</gene>
<accession>A0A1G9UD62</accession>
<dbReference type="InterPro" id="IPR002761">
    <property type="entry name" value="Diphthami_syn_dom"/>
</dbReference>
<dbReference type="NCBIfam" id="TIGR00290">
    <property type="entry name" value="MJ0570_dom"/>
    <property type="match status" value="1"/>
</dbReference>
<organism evidence="2 3">
    <name type="scientific">Daejeonella rubra</name>
    <dbReference type="NCBI Taxonomy" id="990371"/>
    <lineage>
        <taxon>Bacteria</taxon>
        <taxon>Pseudomonadati</taxon>
        <taxon>Bacteroidota</taxon>
        <taxon>Sphingobacteriia</taxon>
        <taxon>Sphingobacteriales</taxon>
        <taxon>Sphingobacteriaceae</taxon>
        <taxon>Daejeonella</taxon>
    </lineage>
</organism>
<dbReference type="OrthoDB" id="3572539at2"/>
<proteinExistence type="predicted"/>
<dbReference type="SUPFAM" id="SSF52402">
    <property type="entry name" value="Adenine nucleotide alpha hydrolases-like"/>
    <property type="match status" value="1"/>
</dbReference>